<dbReference type="EMBL" id="CAJVPQ010013361">
    <property type="protein sequence ID" value="CAG8735590.1"/>
    <property type="molecule type" value="Genomic_DNA"/>
</dbReference>
<protein>
    <submittedName>
        <fullName evidence="1">15956_t:CDS:1</fullName>
    </submittedName>
</protein>
<evidence type="ECO:0000313" key="1">
    <source>
        <dbReference type="EMBL" id="CAG8735590.1"/>
    </source>
</evidence>
<gene>
    <name evidence="1" type="ORF">FCALED_LOCUS15282</name>
</gene>
<evidence type="ECO:0000313" key="2">
    <source>
        <dbReference type="Proteomes" id="UP000789570"/>
    </source>
</evidence>
<name>A0A9N9IH71_9GLOM</name>
<dbReference type="OrthoDB" id="2412159at2759"/>
<keyword evidence="2" id="KW-1185">Reference proteome</keyword>
<organism evidence="1 2">
    <name type="scientific">Funneliformis caledonium</name>
    <dbReference type="NCBI Taxonomy" id="1117310"/>
    <lineage>
        <taxon>Eukaryota</taxon>
        <taxon>Fungi</taxon>
        <taxon>Fungi incertae sedis</taxon>
        <taxon>Mucoromycota</taxon>
        <taxon>Glomeromycotina</taxon>
        <taxon>Glomeromycetes</taxon>
        <taxon>Glomerales</taxon>
        <taxon>Glomeraceae</taxon>
        <taxon>Funneliformis</taxon>
    </lineage>
</organism>
<sequence length="118" mass="13471">MQSSQIKRKFNSLPLNHQSIFQILNLENDKTDDESETFESEELQVFLNISKELVSGGATGAENYFGEFLPPIKLNIILLDGLLNLLIDYYNRAYKYNFSRPQLDSSLSNENYVAVTGK</sequence>
<accession>A0A9N9IH71</accession>
<comment type="caution">
    <text evidence="1">The sequence shown here is derived from an EMBL/GenBank/DDBJ whole genome shotgun (WGS) entry which is preliminary data.</text>
</comment>
<proteinExistence type="predicted"/>
<dbReference type="AlphaFoldDB" id="A0A9N9IH71"/>
<reference evidence="1" key="1">
    <citation type="submission" date="2021-06" db="EMBL/GenBank/DDBJ databases">
        <authorList>
            <person name="Kallberg Y."/>
            <person name="Tangrot J."/>
            <person name="Rosling A."/>
        </authorList>
    </citation>
    <scope>NUCLEOTIDE SEQUENCE</scope>
    <source>
        <strain evidence="1">UK204</strain>
    </source>
</reference>
<dbReference type="Proteomes" id="UP000789570">
    <property type="component" value="Unassembled WGS sequence"/>
</dbReference>
<feature type="non-terminal residue" evidence="1">
    <location>
        <position position="118"/>
    </location>
</feature>